<keyword evidence="1" id="KW-1133">Transmembrane helix</keyword>
<reference evidence="2 3" key="1">
    <citation type="submission" date="2018-09" db="EMBL/GenBank/DDBJ databases">
        <title>Characterization of the phylogenetic diversity of five novel species belonging to the genus Bifidobacterium.</title>
        <authorList>
            <person name="Lugli G.A."/>
            <person name="Duranti S."/>
            <person name="Milani C."/>
        </authorList>
    </citation>
    <scope>NUCLEOTIDE SEQUENCE [LARGE SCALE GENOMIC DNA]</scope>
    <source>
        <strain evidence="2 3">2033B</strain>
    </source>
</reference>
<comment type="caution">
    <text evidence="2">The sequence shown here is derived from an EMBL/GenBank/DDBJ whole genome shotgun (WGS) entry which is preliminary data.</text>
</comment>
<evidence type="ECO:0000256" key="1">
    <source>
        <dbReference type="SAM" id="Phobius"/>
    </source>
</evidence>
<gene>
    <name evidence="2" type="ORF">D2E24_1852</name>
</gene>
<keyword evidence="3" id="KW-1185">Reference proteome</keyword>
<dbReference type="InterPro" id="IPR025329">
    <property type="entry name" value="DUF4235"/>
</dbReference>
<evidence type="ECO:0000313" key="2">
    <source>
        <dbReference type="EMBL" id="RSX51825.1"/>
    </source>
</evidence>
<keyword evidence="1" id="KW-0812">Transmembrane</keyword>
<evidence type="ECO:0008006" key="4">
    <source>
        <dbReference type="Google" id="ProtNLM"/>
    </source>
</evidence>
<name>A0A430FG00_9BIFI</name>
<accession>A0A430FG00</accession>
<sequence length="131" mass="14106">MTDFQPTSSADAVIAVFDRINEKVDAMREKRLNDPDSLGDKLLKSVLPSLAGLVAGQLFTMLWNRTVGGRKAGAPSSDGRLGDGVVDERESVLMSILFAGLSAAFGAAVSHLSNRGSQALVDRRHRRRIAR</sequence>
<dbReference type="Proteomes" id="UP000287470">
    <property type="component" value="Unassembled WGS sequence"/>
</dbReference>
<dbReference type="OrthoDB" id="3240197at2"/>
<proteinExistence type="predicted"/>
<evidence type="ECO:0000313" key="3">
    <source>
        <dbReference type="Proteomes" id="UP000287470"/>
    </source>
</evidence>
<dbReference type="AlphaFoldDB" id="A0A430FG00"/>
<organism evidence="2 3">
    <name type="scientific">Bifidobacterium samirii</name>
    <dbReference type="NCBI Taxonomy" id="2306974"/>
    <lineage>
        <taxon>Bacteria</taxon>
        <taxon>Bacillati</taxon>
        <taxon>Actinomycetota</taxon>
        <taxon>Actinomycetes</taxon>
        <taxon>Bifidobacteriales</taxon>
        <taxon>Bifidobacteriaceae</taxon>
        <taxon>Bifidobacterium</taxon>
    </lineage>
</organism>
<dbReference type="RefSeq" id="WP_125969101.1">
    <property type="nucleotide sequence ID" value="NZ_QXGK01000025.1"/>
</dbReference>
<feature type="transmembrane region" description="Helical" evidence="1">
    <location>
        <begin position="92"/>
        <end position="114"/>
    </location>
</feature>
<protein>
    <recommendedName>
        <fullName evidence="4">Membrane associated protein</fullName>
    </recommendedName>
</protein>
<keyword evidence="1" id="KW-0472">Membrane</keyword>
<dbReference type="EMBL" id="QXGK01000025">
    <property type="protein sequence ID" value="RSX51825.1"/>
    <property type="molecule type" value="Genomic_DNA"/>
</dbReference>
<dbReference type="Pfam" id="PF14019">
    <property type="entry name" value="DUF4235"/>
    <property type="match status" value="1"/>
</dbReference>